<dbReference type="AlphaFoldDB" id="A0AA46YLN5"/>
<reference evidence="2" key="1">
    <citation type="submission" date="2022-01" db="EMBL/GenBank/DDBJ databases">
        <title>Nocardioidaceae gen. sp. A5X3R13.</title>
        <authorList>
            <person name="Lopez Marin M.A."/>
            <person name="Uhlik O."/>
        </authorList>
    </citation>
    <scope>NUCLEOTIDE SEQUENCE</scope>
    <source>
        <strain evidence="2">A5X3R13</strain>
    </source>
</reference>
<dbReference type="RefSeq" id="WP_271634599.1">
    <property type="nucleotide sequence ID" value="NZ_CP094970.1"/>
</dbReference>
<organism evidence="2 3">
    <name type="scientific">Solicola gregarius</name>
    <dbReference type="NCBI Taxonomy" id="2908642"/>
    <lineage>
        <taxon>Bacteria</taxon>
        <taxon>Bacillati</taxon>
        <taxon>Actinomycetota</taxon>
        <taxon>Actinomycetes</taxon>
        <taxon>Propionibacteriales</taxon>
        <taxon>Nocardioidaceae</taxon>
        <taxon>Solicola</taxon>
    </lineage>
</organism>
<feature type="transmembrane region" description="Helical" evidence="1">
    <location>
        <begin position="21"/>
        <end position="40"/>
    </location>
</feature>
<proteinExistence type="predicted"/>
<evidence type="ECO:0000313" key="2">
    <source>
        <dbReference type="EMBL" id="UYM05774.1"/>
    </source>
</evidence>
<dbReference type="InterPro" id="IPR046549">
    <property type="entry name" value="DUF6703"/>
</dbReference>
<evidence type="ECO:0000256" key="1">
    <source>
        <dbReference type="SAM" id="Phobius"/>
    </source>
</evidence>
<keyword evidence="1" id="KW-1133">Transmembrane helix</keyword>
<evidence type="ECO:0000313" key="3">
    <source>
        <dbReference type="Proteomes" id="UP001164390"/>
    </source>
</evidence>
<feature type="transmembrane region" description="Helical" evidence="1">
    <location>
        <begin position="46"/>
        <end position="66"/>
    </location>
</feature>
<name>A0AA46YLN5_9ACTN</name>
<feature type="transmembrane region" description="Helical" evidence="1">
    <location>
        <begin position="73"/>
        <end position="91"/>
    </location>
</feature>
<dbReference type="KEGG" id="sgrg:L0C25_01465"/>
<dbReference type="EMBL" id="CP094970">
    <property type="protein sequence ID" value="UYM05774.1"/>
    <property type="molecule type" value="Genomic_DNA"/>
</dbReference>
<keyword evidence="3" id="KW-1185">Reference proteome</keyword>
<protein>
    <submittedName>
        <fullName evidence="2">Uncharacterized protein</fullName>
    </submittedName>
</protein>
<sequence>MSNPSPAGPRSAALLARLQGLPRLTLPVITLVLFLVAAFAPLAYAVPALVLLLALIGWLASLSWPLLDRPARLLRVVAIGALAVLLIGRVVQALG</sequence>
<keyword evidence="1" id="KW-0812">Transmembrane</keyword>
<accession>A0AA46YLN5</accession>
<dbReference type="Proteomes" id="UP001164390">
    <property type="component" value="Chromosome"/>
</dbReference>
<gene>
    <name evidence="2" type="ORF">L0C25_01465</name>
</gene>
<dbReference type="Pfam" id="PF20444">
    <property type="entry name" value="DUF6703"/>
    <property type="match status" value="1"/>
</dbReference>
<keyword evidence="1" id="KW-0472">Membrane</keyword>